<gene>
    <name evidence="2" type="ORF">I6U51_11335</name>
</gene>
<dbReference type="InterPro" id="IPR004843">
    <property type="entry name" value="Calcineurin-like_PHP"/>
</dbReference>
<dbReference type="AlphaFoldDB" id="A0A934HYC7"/>
<dbReference type="GO" id="GO:0016787">
    <property type="term" value="F:hydrolase activity"/>
    <property type="evidence" value="ECO:0007669"/>
    <property type="project" value="InterPro"/>
</dbReference>
<dbReference type="SUPFAM" id="SSF56300">
    <property type="entry name" value="Metallo-dependent phosphatases"/>
    <property type="match status" value="1"/>
</dbReference>
<dbReference type="RefSeq" id="WP_211142753.1">
    <property type="nucleotide sequence ID" value="NZ_JAEEGB010000013.1"/>
</dbReference>
<dbReference type="PANTHER" id="PTHR43143">
    <property type="entry name" value="METALLOPHOSPHOESTERASE, CALCINEURIN SUPERFAMILY"/>
    <property type="match status" value="1"/>
</dbReference>
<dbReference type="EMBL" id="JAEEGB010000013">
    <property type="protein sequence ID" value="MBI6873292.1"/>
    <property type="molecule type" value="Genomic_DNA"/>
</dbReference>
<organism evidence="2 3">
    <name type="scientific">Clostridium aciditolerans</name>
    <dbReference type="NCBI Taxonomy" id="339861"/>
    <lineage>
        <taxon>Bacteria</taxon>
        <taxon>Bacillati</taxon>
        <taxon>Bacillota</taxon>
        <taxon>Clostridia</taxon>
        <taxon>Eubacteriales</taxon>
        <taxon>Clostridiaceae</taxon>
        <taxon>Clostridium</taxon>
    </lineage>
</organism>
<keyword evidence="3" id="KW-1185">Reference proteome</keyword>
<feature type="domain" description="Calcineurin-like phosphoesterase" evidence="1">
    <location>
        <begin position="28"/>
        <end position="234"/>
    </location>
</feature>
<evidence type="ECO:0000313" key="2">
    <source>
        <dbReference type="EMBL" id="MBI6873292.1"/>
    </source>
</evidence>
<dbReference type="InterPro" id="IPR029052">
    <property type="entry name" value="Metallo-depent_PP-like"/>
</dbReference>
<evidence type="ECO:0000313" key="3">
    <source>
        <dbReference type="Proteomes" id="UP000622687"/>
    </source>
</evidence>
<proteinExistence type="predicted"/>
<sequence>MELRAYPTKHFPTGSSSNNTDFRKKRYRFVVMADSRGRDNGINERILRGLLKQILKLDPLPEYIVYPGDLVSGSRRPEILRSQLEKFKSVFTSYFPIEMFLPTIGNHEVGSVPVNLEREKVFAEVFSEYTPDGQLLNYNRTVYYVDLGPIRLILLNSYHYQESFRITGRQLEWFYDVSKDPGKHKFVFVHGPAYPTGAHIGSSLDRYPEERDRFWKVVDDNYIDIVFPGHEHNYSRRLIDSSFSTRRYQYNRGIYQVVTGGGGAPLRDAYSSKKGVIVPPIPEYHFVVVDVEDNLIMVHAISYEGKTIDQFTLSK</sequence>
<evidence type="ECO:0000259" key="1">
    <source>
        <dbReference type="Pfam" id="PF00149"/>
    </source>
</evidence>
<name>A0A934HYC7_9CLOT</name>
<dbReference type="Gene3D" id="3.60.21.10">
    <property type="match status" value="1"/>
</dbReference>
<dbReference type="InterPro" id="IPR051918">
    <property type="entry name" value="STPP_CPPED1"/>
</dbReference>
<accession>A0A934HYC7</accession>
<dbReference type="Pfam" id="PF00149">
    <property type="entry name" value="Metallophos"/>
    <property type="match status" value="1"/>
</dbReference>
<dbReference type="Proteomes" id="UP000622687">
    <property type="component" value="Unassembled WGS sequence"/>
</dbReference>
<dbReference type="PANTHER" id="PTHR43143:SF1">
    <property type="entry name" value="SERINE_THREONINE-PROTEIN PHOSPHATASE CPPED1"/>
    <property type="match status" value="1"/>
</dbReference>
<comment type="caution">
    <text evidence="2">The sequence shown here is derived from an EMBL/GenBank/DDBJ whole genome shotgun (WGS) entry which is preliminary data.</text>
</comment>
<protein>
    <submittedName>
        <fullName evidence="2">Metallophosphoesterase</fullName>
    </submittedName>
</protein>
<reference evidence="2" key="1">
    <citation type="submission" date="2020-12" db="EMBL/GenBank/DDBJ databases">
        <title>Clostridium thailandense sp. nov., a novel acetogenic bacterium isolated from peat land soil in Thailand.</title>
        <authorList>
            <person name="Chaikitkaew S."/>
            <person name="Birkeland N.K."/>
        </authorList>
    </citation>
    <scope>NUCLEOTIDE SEQUENCE</scope>
    <source>
        <strain evidence="2">DSM 17425</strain>
    </source>
</reference>